<name>A0A495PYC6_9FLAO</name>
<comment type="caution">
    <text evidence="4">The sequence shown here is derived from an EMBL/GenBank/DDBJ whole genome shotgun (WGS) entry which is preliminary data.</text>
</comment>
<dbReference type="RefSeq" id="WP_121344126.1">
    <property type="nucleotide sequence ID" value="NZ_RBLG01000001.1"/>
</dbReference>
<dbReference type="PANTHER" id="PTHR14097:SF7">
    <property type="entry name" value="OXIDOREDUCTASE HTATIP2"/>
    <property type="match status" value="1"/>
</dbReference>
<evidence type="ECO:0000259" key="3">
    <source>
        <dbReference type="Pfam" id="PF01370"/>
    </source>
</evidence>
<dbReference type="Pfam" id="PF01370">
    <property type="entry name" value="Epimerase"/>
    <property type="match status" value="1"/>
</dbReference>
<dbReference type="Proteomes" id="UP000276282">
    <property type="component" value="Unassembled WGS sequence"/>
</dbReference>
<dbReference type="GO" id="GO:0016020">
    <property type="term" value="C:membrane"/>
    <property type="evidence" value="ECO:0007669"/>
    <property type="project" value="UniProtKB-SubCell"/>
</dbReference>
<sequence length="218" mass="24479">MKSAILLGATGLTGGHLLKMLLDDPKYDKVKVFSRSSVGFEHDKLEEHLVDLLKLEDYKDSFHADEVYCCIGTTKSKTPDKETYKKIDFGIPVTAAKLCRENDISTFLVISALGADANSSMFYNKVKGEMQHHVLEQGIKNTYIFQPSLIAGEREEERFFEKLAIKGMKVFNNLLVGSLKKYRSIHPKTIAKAMHVCANSGYPKILIESDEIEKLASE</sequence>
<dbReference type="EMBL" id="RBLG01000001">
    <property type="protein sequence ID" value="RKS55299.1"/>
    <property type="molecule type" value="Genomic_DNA"/>
</dbReference>
<keyword evidence="5" id="KW-1185">Reference proteome</keyword>
<dbReference type="InterPro" id="IPR036291">
    <property type="entry name" value="NAD(P)-bd_dom_sf"/>
</dbReference>
<dbReference type="InterPro" id="IPR001509">
    <property type="entry name" value="Epimerase_deHydtase"/>
</dbReference>
<feature type="domain" description="NAD-dependent epimerase/dehydratase" evidence="3">
    <location>
        <begin position="5"/>
        <end position="112"/>
    </location>
</feature>
<evidence type="ECO:0000313" key="5">
    <source>
        <dbReference type="Proteomes" id="UP000276282"/>
    </source>
</evidence>
<dbReference type="Gene3D" id="3.40.50.720">
    <property type="entry name" value="NAD(P)-binding Rossmann-like Domain"/>
    <property type="match status" value="1"/>
</dbReference>
<accession>A0A495PYC6</accession>
<reference evidence="4 5" key="1">
    <citation type="submission" date="2018-10" db="EMBL/GenBank/DDBJ databases">
        <title>Genomic Encyclopedia of Archaeal and Bacterial Type Strains, Phase II (KMG-II): from individual species to whole genera.</title>
        <authorList>
            <person name="Goeker M."/>
        </authorList>
    </citation>
    <scope>NUCLEOTIDE SEQUENCE [LARGE SCALE GENOMIC DNA]</scope>
    <source>
        <strain evidence="4 5">DSM 19839</strain>
    </source>
</reference>
<evidence type="ECO:0000256" key="1">
    <source>
        <dbReference type="ARBA" id="ARBA00004370"/>
    </source>
</evidence>
<dbReference type="PANTHER" id="PTHR14097">
    <property type="entry name" value="OXIDOREDUCTASE HTATIP2"/>
    <property type="match status" value="1"/>
</dbReference>
<evidence type="ECO:0000313" key="4">
    <source>
        <dbReference type="EMBL" id="RKS55299.1"/>
    </source>
</evidence>
<gene>
    <name evidence="4" type="ORF">BC962_0258</name>
</gene>
<proteinExistence type="predicted"/>
<dbReference type="SUPFAM" id="SSF51735">
    <property type="entry name" value="NAD(P)-binding Rossmann-fold domains"/>
    <property type="match status" value="1"/>
</dbReference>
<comment type="subcellular location">
    <subcellularLocation>
        <location evidence="1">Membrane</location>
    </subcellularLocation>
</comment>
<keyword evidence="2" id="KW-0472">Membrane</keyword>
<protein>
    <submittedName>
        <fullName evidence="4">Putative NAD(P)-binding protein</fullName>
    </submittedName>
</protein>
<dbReference type="AlphaFoldDB" id="A0A495PYC6"/>
<dbReference type="OrthoDB" id="9798632at2"/>
<evidence type="ECO:0000256" key="2">
    <source>
        <dbReference type="ARBA" id="ARBA00023136"/>
    </source>
</evidence>
<organism evidence="4 5">
    <name type="scientific">Gillisia mitskevichiae</name>
    <dbReference type="NCBI Taxonomy" id="270921"/>
    <lineage>
        <taxon>Bacteria</taxon>
        <taxon>Pseudomonadati</taxon>
        <taxon>Bacteroidota</taxon>
        <taxon>Flavobacteriia</taxon>
        <taxon>Flavobacteriales</taxon>
        <taxon>Flavobacteriaceae</taxon>
        <taxon>Gillisia</taxon>
    </lineage>
</organism>